<reference evidence="1" key="1">
    <citation type="submission" date="2020-12" db="EMBL/GenBank/DDBJ databases">
        <authorList>
            <consortium name="Molecular Ecology Group"/>
        </authorList>
    </citation>
    <scope>NUCLEOTIDE SEQUENCE</scope>
    <source>
        <strain evidence="1">TBG_1078</strain>
    </source>
</reference>
<keyword evidence="2" id="KW-1185">Reference proteome</keyword>
<dbReference type="EMBL" id="CAJHUB010000788">
    <property type="protein sequence ID" value="CAD7693973.1"/>
    <property type="molecule type" value="Genomic_DNA"/>
</dbReference>
<proteinExistence type="predicted"/>
<organism evidence="1 2">
    <name type="scientific">Nyctereutes procyonoides</name>
    <name type="common">Raccoon dog</name>
    <name type="synonym">Canis procyonoides</name>
    <dbReference type="NCBI Taxonomy" id="34880"/>
    <lineage>
        <taxon>Eukaryota</taxon>
        <taxon>Metazoa</taxon>
        <taxon>Chordata</taxon>
        <taxon>Craniata</taxon>
        <taxon>Vertebrata</taxon>
        <taxon>Euteleostomi</taxon>
        <taxon>Mammalia</taxon>
        <taxon>Eutheria</taxon>
        <taxon>Laurasiatheria</taxon>
        <taxon>Carnivora</taxon>
        <taxon>Caniformia</taxon>
        <taxon>Canidae</taxon>
        <taxon>Nyctereutes</taxon>
    </lineage>
</organism>
<evidence type="ECO:0000313" key="1">
    <source>
        <dbReference type="EMBL" id="CAD7693973.1"/>
    </source>
</evidence>
<sequence>MQSTGWELCLGPQAKNQACPGSLVPACWGRHSCGGWWGGWTHSKSAKYITVWQLTSRSCSILPG</sequence>
<accession>A0A811ZZJ6</accession>
<dbReference type="AlphaFoldDB" id="A0A811ZZJ6"/>
<protein>
    <submittedName>
        <fullName evidence="1">(raccoon dog) hypothetical protein</fullName>
    </submittedName>
</protein>
<name>A0A811ZZJ6_NYCPR</name>
<evidence type="ECO:0000313" key="2">
    <source>
        <dbReference type="Proteomes" id="UP000645828"/>
    </source>
</evidence>
<comment type="caution">
    <text evidence="1">The sequence shown here is derived from an EMBL/GenBank/DDBJ whole genome shotgun (WGS) entry which is preliminary data.</text>
</comment>
<dbReference type="Proteomes" id="UP000645828">
    <property type="component" value="Unassembled WGS sequence"/>
</dbReference>
<gene>
    <name evidence="1" type="ORF">NYPRO_LOCUS26765</name>
</gene>